<keyword evidence="2" id="KW-0812">Transmembrane</keyword>
<feature type="transmembrane region" description="Helical" evidence="2">
    <location>
        <begin position="620"/>
        <end position="637"/>
    </location>
</feature>
<sequence>MTKMCIKEPEFCVGGLLDDTNTLLSNVDRCRSHIKSEARLRPNSIQSLSNSTRLLFILVLVTLAVERSFFVGADSMVVIAESESESIDEPSTIIVQEENGDDSQEGNAVEPGPDIPADGPVQWPASLVKAAQVGAKIGDIPKGQTEQSTDVDRQESEMNSPNAKNNVEGAPHNPKMLTGCHWGTMGCKKGKWNSDDINSSSAENNSDTGLAGSASARIDARVLKGRGPSLIQRRPASTRSVPETDDAESDRKAAGHEPPQGFRLAGRIVTSPSDGLSYFLDAPQVDPGDSNGDWMMTIPYRYLECGPTIESTTEAFPLTDMVLRHFPHSATMGHWMNLGGGVTIENVINEGEDGEGTRYFDTDANNEGHPKLLVALSPIEITVSGNNEESRLFNPGDVILMEDTLGKGHKMNAAPVIYDKAQHSKKTDAHGQDLFVIMVSLPHTVHLPIYDWLEESSYIHETSSSSAKSFASSLPSTPDGTDNVDIDLNDKEKEAERALLGFAPKHLHHKHRKQRKRSSLAPESKKPCPLEYDSVYTSLFIPAHNQYKRLRRSRSHPHRGEGKLTKDSSVDEARPPPLWFSDYENYLPSLRRTMLVGLGLSLTSSFVYCVQLLYPPLLALWGGAAMILGGAIMNVLVTRWSYRRFVADWLEEWRWRREVRRNRMHRKESMIEQEVIDGDTLQSIKGLDTDDLFVSDN</sequence>
<keyword evidence="2" id="KW-1133">Transmembrane helix</keyword>
<comment type="caution">
    <text evidence="3">The sequence shown here is derived from an EMBL/GenBank/DDBJ whole genome shotgun (WGS) entry which is preliminary data.</text>
</comment>
<proteinExistence type="predicted"/>
<dbReference type="AlphaFoldDB" id="A0ABD3NB50"/>
<name>A0ABD3NB50_9STRA</name>
<organism evidence="3 4">
    <name type="scientific">Stephanodiscus triporus</name>
    <dbReference type="NCBI Taxonomy" id="2934178"/>
    <lineage>
        <taxon>Eukaryota</taxon>
        <taxon>Sar</taxon>
        <taxon>Stramenopiles</taxon>
        <taxon>Ochrophyta</taxon>
        <taxon>Bacillariophyta</taxon>
        <taxon>Coscinodiscophyceae</taxon>
        <taxon>Thalassiosirophycidae</taxon>
        <taxon>Stephanodiscales</taxon>
        <taxon>Stephanodiscaceae</taxon>
        <taxon>Stephanodiscus</taxon>
    </lineage>
</organism>
<dbReference type="Proteomes" id="UP001530315">
    <property type="component" value="Unassembled WGS sequence"/>
</dbReference>
<evidence type="ECO:0000256" key="2">
    <source>
        <dbReference type="SAM" id="Phobius"/>
    </source>
</evidence>
<accession>A0ABD3NB50</accession>
<feature type="compositionally biased region" description="Basic and acidic residues" evidence="1">
    <location>
        <begin position="558"/>
        <end position="571"/>
    </location>
</feature>
<feature type="region of interest" description="Disordered" evidence="1">
    <location>
        <begin position="137"/>
        <end position="172"/>
    </location>
</feature>
<evidence type="ECO:0008006" key="5">
    <source>
        <dbReference type="Google" id="ProtNLM"/>
    </source>
</evidence>
<gene>
    <name evidence="3" type="ORF">ACHAW5_005357</name>
</gene>
<feature type="region of interest" description="Disordered" evidence="1">
    <location>
        <begin position="224"/>
        <end position="263"/>
    </location>
</feature>
<evidence type="ECO:0000313" key="3">
    <source>
        <dbReference type="EMBL" id="KAL3771802.1"/>
    </source>
</evidence>
<evidence type="ECO:0000313" key="4">
    <source>
        <dbReference type="Proteomes" id="UP001530315"/>
    </source>
</evidence>
<evidence type="ECO:0000256" key="1">
    <source>
        <dbReference type="SAM" id="MobiDB-lite"/>
    </source>
</evidence>
<keyword evidence="2" id="KW-0472">Membrane</keyword>
<protein>
    <recommendedName>
        <fullName evidence="5">Transmembrane protein</fullName>
    </recommendedName>
</protein>
<feature type="compositionally biased region" description="Basic residues" evidence="1">
    <location>
        <begin position="505"/>
        <end position="518"/>
    </location>
</feature>
<keyword evidence="4" id="KW-1185">Reference proteome</keyword>
<dbReference type="EMBL" id="JALLAZ020001595">
    <property type="protein sequence ID" value="KAL3771802.1"/>
    <property type="molecule type" value="Genomic_DNA"/>
</dbReference>
<feature type="region of interest" description="Disordered" evidence="1">
    <location>
        <begin position="501"/>
        <end position="525"/>
    </location>
</feature>
<feature type="region of interest" description="Disordered" evidence="1">
    <location>
        <begin position="550"/>
        <end position="571"/>
    </location>
</feature>
<reference evidence="3 4" key="1">
    <citation type="submission" date="2024-10" db="EMBL/GenBank/DDBJ databases">
        <title>Updated reference genomes for cyclostephanoid diatoms.</title>
        <authorList>
            <person name="Roberts W.R."/>
            <person name="Alverson A.J."/>
        </authorList>
    </citation>
    <scope>NUCLEOTIDE SEQUENCE [LARGE SCALE GENOMIC DNA]</scope>
    <source>
        <strain evidence="3 4">AJA276-08</strain>
    </source>
</reference>